<keyword evidence="1" id="KW-0732">Signal</keyword>
<feature type="domain" description="Toxin co-regulated pilus biosynthesis protein Q C-terminal" evidence="2">
    <location>
        <begin position="355"/>
        <end position="435"/>
    </location>
</feature>
<reference evidence="3 4" key="1">
    <citation type="journal article" date="2011" name="BMC Genomics">
        <title>Genomic insights into an obligate epibiotic bacterial predator: Micavibrio aeruginosavorus ARL-13.</title>
        <authorList>
            <person name="Wang Z."/>
            <person name="Kadouri D."/>
            <person name="Wu M."/>
        </authorList>
    </citation>
    <scope>NUCLEOTIDE SEQUENCE [LARGE SCALE GENOMIC DNA]</scope>
    <source>
        <strain evidence="3 4">ARL-13</strain>
    </source>
</reference>
<dbReference type="KEGG" id="mai:MICA_957"/>
<evidence type="ECO:0000313" key="4">
    <source>
        <dbReference type="Proteomes" id="UP000009286"/>
    </source>
</evidence>
<gene>
    <name evidence="3" type="ordered locus">MICA_957</name>
</gene>
<dbReference type="InterPro" id="IPR018927">
    <property type="entry name" value="Pilus_synth_Q_C"/>
</dbReference>
<dbReference type="OrthoDB" id="9817634at2"/>
<dbReference type="HOGENOM" id="CLU_616502_0_0_5"/>
<name>G2KLQ9_MICAA</name>
<dbReference type="eggNOG" id="COG3170">
    <property type="taxonomic scope" value="Bacteria"/>
</dbReference>
<dbReference type="STRING" id="856793.MICA_957"/>
<dbReference type="AlphaFoldDB" id="G2KLQ9"/>
<evidence type="ECO:0000313" key="3">
    <source>
        <dbReference type="EMBL" id="AEP09288.1"/>
    </source>
</evidence>
<proteinExistence type="predicted"/>
<dbReference type="Proteomes" id="UP000009286">
    <property type="component" value="Chromosome"/>
</dbReference>
<dbReference type="RefSeq" id="WP_014102511.1">
    <property type="nucleotide sequence ID" value="NC_016026.1"/>
</dbReference>
<keyword evidence="4" id="KW-1185">Reference proteome</keyword>
<feature type="signal peptide" evidence="1">
    <location>
        <begin position="1"/>
        <end position="23"/>
    </location>
</feature>
<evidence type="ECO:0000259" key="2">
    <source>
        <dbReference type="Pfam" id="PF10671"/>
    </source>
</evidence>
<accession>G2KLQ9</accession>
<evidence type="ECO:0000256" key="1">
    <source>
        <dbReference type="SAM" id="SignalP"/>
    </source>
</evidence>
<sequence>MMIRKIFLMSSVCFSLGMGAAHAETGAVPSSAWLVGPASMSAAGAGGVAGIPCIVTNQFNNGYSFRFSGGGNRLLAVAIDIGQPTLTKGQDYDVELDVPGEFFQLVSASAHDDRTLLLSLKNMPDVYDALKKARNVAIRVQDGPSAEFILVGLSEGFKRMESCYSGGGDAAPSAPAQRDTKAPLPAGVFEIKSTSGDKIVMPDAPVPAVDAPAPALPPVTAGAVVPPVAPMGDMGALTPMPGEQGGGVSGDVVSIEKLLDRAADDNARAYAEAAGILAKAKQGENTGRALAAKGIEPPPAAPVVEEKVKEVSSGHALAGSWADPTVKRANPSDIVRGDVAARTASGSAANAQPGQRWAAVKGQDLRSTIESWGAQQGLQVIWMADSPYTVQRSVSFQGPLTGALSRLLEQFNDETERPVGRIYNDPTLNGQVLVVESDRAWRGQ</sequence>
<dbReference type="Pfam" id="PF10671">
    <property type="entry name" value="TcpQ"/>
    <property type="match status" value="1"/>
</dbReference>
<feature type="chain" id="PRO_5003432084" description="Toxin co-regulated pilus biosynthesis protein Q C-terminal domain-containing protein" evidence="1">
    <location>
        <begin position="24"/>
        <end position="444"/>
    </location>
</feature>
<protein>
    <recommendedName>
        <fullName evidence="2">Toxin co-regulated pilus biosynthesis protein Q C-terminal domain-containing protein</fullName>
    </recommendedName>
</protein>
<dbReference type="EMBL" id="CP002382">
    <property type="protein sequence ID" value="AEP09288.1"/>
    <property type="molecule type" value="Genomic_DNA"/>
</dbReference>
<organism evidence="3 4">
    <name type="scientific">Micavibrio aeruginosavorus (strain ARL-13)</name>
    <dbReference type="NCBI Taxonomy" id="856793"/>
    <lineage>
        <taxon>Bacteria</taxon>
        <taxon>Pseudomonadati</taxon>
        <taxon>Bdellovibrionota</taxon>
        <taxon>Bdellovibrionia</taxon>
        <taxon>Bdellovibrionales</taxon>
        <taxon>Pseudobdellovibrionaceae</taxon>
        <taxon>Micavibrio</taxon>
    </lineage>
</organism>